<keyword evidence="2" id="KW-0049">Antioxidant</keyword>
<dbReference type="EMBL" id="FTNT01000007">
    <property type="protein sequence ID" value="SIS08951.1"/>
    <property type="molecule type" value="Genomic_DNA"/>
</dbReference>
<evidence type="ECO:0000256" key="6">
    <source>
        <dbReference type="ARBA" id="ARBA00052774"/>
    </source>
</evidence>
<accession>A0A1N7G8P6</accession>
<feature type="domain" description="Thioredoxin" evidence="15">
    <location>
        <begin position="16"/>
        <end position="167"/>
    </location>
</feature>
<evidence type="ECO:0000256" key="13">
    <source>
        <dbReference type="ARBA" id="ARBA00083736"/>
    </source>
</evidence>
<dbReference type="InterPro" id="IPR036249">
    <property type="entry name" value="Thioredoxin-like_sf"/>
</dbReference>
<evidence type="ECO:0000256" key="9">
    <source>
        <dbReference type="ARBA" id="ARBA00065226"/>
    </source>
</evidence>
<proteinExistence type="inferred from homology"/>
<evidence type="ECO:0000256" key="12">
    <source>
        <dbReference type="ARBA" id="ARBA00082991"/>
    </source>
</evidence>
<dbReference type="Proteomes" id="UP000186218">
    <property type="component" value="Unassembled WGS sequence"/>
</dbReference>
<evidence type="ECO:0000256" key="2">
    <source>
        <dbReference type="ARBA" id="ARBA00022862"/>
    </source>
</evidence>
<protein>
    <recommendedName>
        <fullName evidence="11">Alkyl hydroperoxide reductase E</fullName>
        <ecNumber evidence="10">1.11.1.29</ecNumber>
    </recommendedName>
    <alternativeName>
        <fullName evidence="12">Mycoredoxin-dependent peroxiredoxin</fullName>
    </alternativeName>
    <alternativeName>
        <fullName evidence="13">Peroxiredoxin AhpE</fullName>
    </alternativeName>
    <alternativeName>
        <fullName evidence="5">Thioredoxin peroxidase</fullName>
    </alternativeName>
</protein>
<comment type="catalytic activity">
    <reaction evidence="6">
        <text>[mycoredoxin]-L-dithiol + a hydroperoxide = [mycoredoxin]-L-disulfide + an alcohol + H2O</text>
        <dbReference type="Rhea" id="RHEA:62640"/>
        <dbReference type="Rhea" id="RHEA-COMP:16137"/>
        <dbReference type="Rhea" id="RHEA-COMP:16138"/>
        <dbReference type="ChEBI" id="CHEBI:15377"/>
        <dbReference type="ChEBI" id="CHEBI:29950"/>
        <dbReference type="ChEBI" id="CHEBI:30879"/>
        <dbReference type="ChEBI" id="CHEBI:35924"/>
        <dbReference type="ChEBI" id="CHEBI:50058"/>
        <dbReference type="EC" id="1.11.1.29"/>
    </reaction>
</comment>
<dbReference type="AlphaFoldDB" id="A0A1N7G8P6"/>
<dbReference type="OrthoDB" id="9812811at2"/>
<evidence type="ECO:0000256" key="7">
    <source>
        <dbReference type="ARBA" id="ARBA00056930"/>
    </source>
</evidence>
<gene>
    <name evidence="16" type="ORF">SAMN05445060_2598</name>
</gene>
<dbReference type="PANTHER" id="PTHR43110:SF1">
    <property type="entry name" value="THIOL PEROXIDASE"/>
    <property type="match status" value="1"/>
</dbReference>
<organism evidence="16 17">
    <name type="scientific">Williamsia sterculiae</name>
    <dbReference type="NCBI Taxonomy" id="1344003"/>
    <lineage>
        <taxon>Bacteria</taxon>
        <taxon>Bacillati</taxon>
        <taxon>Actinomycetota</taxon>
        <taxon>Actinomycetes</taxon>
        <taxon>Mycobacteriales</taxon>
        <taxon>Nocardiaceae</taxon>
        <taxon>Williamsia</taxon>
    </lineage>
</organism>
<keyword evidence="17" id="KW-1185">Reference proteome</keyword>
<evidence type="ECO:0000259" key="15">
    <source>
        <dbReference type="PROSITE" id="PS51352"/>
    </source>
</evidence>
<keyword evidence="1" id="KW-0575">Peroxidase</keyword>
<name>A0A1N7G8P6_9NOCA</name>
<evidence type="ECO:0000256" key="3">
    <source>
        <dbReference type="ARBA" id="ARBA00023002"/>
    </source>
</evidence>
<feature type="region of interest" description="Disordered" evidence="14">
    <location>
        <begin position="1"/>
        <end position="25"/>
    </location>
</feature>
<evidence type="ECO:0000313" key="16">
    <source>
        <dbReference type="EMBL" id="SIS08951.1"/>
    </source>
</evidence>
<dbReference type="PANTHER" id="PTHR43110">
    <property type="entry name" value="THIOL PEROXIDASE"/>
    <property type="match status" value="1"/>
</dbReference>
<evidence type="ECO:0000256" key="11">
    <source>
        <dbReference type="ARBA" id="ARBA00068979"/>
    </source>
</evidence>
<sequence>MTTSGSVEVGPATGSPGVGADAPDFRLRDQNNQWVTLADRRGRKAVLLVFFPLAFTGNCEGELGQIRDRLPLFQNDQVDVIAVSVGPPPTHKVWASAQGYLFPILSDFWPHGEVARSYGVFDEHRGYAQRGTFLVDRDGVIAFAEMNGPGEVRDQSLWANAVAALDS</sequence>
<dbReference type="STRING" id="1344003.SAMN05445060_2598"/>
<dbReference type="GO" id="GO:0004601">
    <property type="term" value="F:peroxidase activity"/>
    <property type="evidence" value="ECO:0007669"/>
    <property type="project" value="UniProtKB-KW"/>
</dbReference>
<comment type="subunit">
    <text evidence="9">Homodimer. Forms both dimers and octamers; a tightly-associated dimer and a ring-like octamer.</text>
</comment>
<dbReference type="InterPro" id="IPR050455">
    <property type="entry name" value="Tpx_Peroxidase_subfamily"/>
</dbReference>
<dbReference type="InterPro" id="IPR013766">
    <property type="entry name" value="Thioredoxin_domain"/>
</dbReference>
<evidence type="ECO:0000313" key="17">
    <source>
        <dbReference type="Proteomes" id="UP000186218"/>
    </source>
</evidence>
<evidence type="ECO:0000256" key="1">
    <source>
        <dbReference type="ARBA" id="ARBA00022559"/>
    </source>
</evidence>
<reference evidence="16 17" key="1">
    <citation type="submission" date="2017-01" db="EMBL/GenBank/DDBJ databases">
        <authorList>
            <person name="Mah S.A."/>
            <person name="Swanson W.J."/>
            <person name="Moy G.W."/>
            <person name="Vacquier V.D."/>
        </authorList>
    </citation>
    <scope>NUCLEOTIDE SEQUENCE [LARGE SCALE GENOMIC DNA]</scope>
    <source>
        <strain evidence="16 17">CPCC 203464</strain>
    </source>
</reference>
<keyword evidence="3" id="KW-0560">Oxidoreductase</keyword>
<dbReference type="Gene3D" id="3.40.30.10">
    <property type="entry name" value="Glutaredoxin"/>
    <property type="match status" value="1"/>
</dbReference>
<dbReference type="CDD" id="cd03018">
    <property type="entry name" value="PRX_AhpE_like"/>
    <property type="match status" value="1"/>
</dbReference>
<evidence type="ECO:0000256" key="5">
    <source>
        <dbReference type="ARBA" id="ARBA00032824"/>
    </source>
</evidence>
<keyword evidence="4" id="KW-0676">Redox-active center</keyword>
<dbReference type="InterPro" id="IPR000866">
    <property type="entry name" value="AhpC/TSA"/>
</dbReference>
<dbReference type="SUPFAM" id="SSF52833">
    <property type="entry name" value="Thioredoxin-like"/>
    <property type="match status" value="1"/>
</dbReference>
<dbReference type="Pfam" id="PF00578">
    <property type="entry name" value="AhpC-TSA"/>
    <property type="match status" value="1"/>
</dbReference>
<dbReference type="EC" id="1.11.1.29" evidence="10"/>
<evidence type="ECO:0000256" key="8">
    <source>
        <dbReference type="ARBA" id="ARBA00060973"/>
    </source>
</evidence>
<evidence type="ECO:0000256" key="4">
    <source>
        <dbReference type="ARBA" id="ARBA00023284"/>
    </source>
</evidence>
<evidence type="ECO:0000256" key="14">
    <source>
        <dbReference type="SAM" id="MobiDB-lite"/>
    </source>
</evidence>
<comment type="function">
    <text evidence="7">Thiol-specific peroxidase that catalyzes the reduction of hydrogen peroxide and organic hydroperoxides to water and alcohols, respectively. Plays a role in cell protection against oxidative stress by detoxifying peroxides. May represent an important antioxidant defense against cytotoxic peroxides, especially peroxynitrite, which can be formed by activated macrophages during infection.</text>
</comment>
<dbReference type="RefSeq" id="WP_076480132.1">
    <property type="nucleotide sequence ID" value="NZ_FTNT01000007.1"/>
</dbReference>
<dbReference type="PROSITE" id="PS51352">
    <property type="entry name" value="THIOREDOXIN_2"/>
    <property type="match status" value="1"/>
</dbReference>
<dbReference type="FunFam" id="3.40.30.10:FF:000118">
    <property type="entry name" value="Peroxiredoxin AhpE"/>
    <property type="match status" value="1"/>
</dbReference>
<evidence type="ECO:0000256" key="10">
    <source>
        <dbReference type="ARBA" id="ARBA00067009"/>
    </source>
</evidence>
<comment type="similarity">
    <text evidence="8">Belongs to the peroxiredoxin family. AhpE subfamily.</text>
</comment>